<accession>A0A7S2YVT7</accession>
<reference evidence="2" key="1">
    <citation type="submission" date="2021-01" db="EMBL/GenBank/DDBJ databases">
        <authorList>
            <person name="Corre E."/>
            <person name="Pelletier E."/>
            <person name="Niang G."/>
            <person name="Scheremetjew M."/>
            <person name="Finn R."/>
            <person name="Kale V."/>
            <person name="Holt S."/>
            <person name="Cochrane G."/>
            <person name="Meng A."/>
            <person name="Brown T."/>
            <person name="Cohen L."/>
        </authorList>
    </citation>
    <scope>NUCLEOTIDE SEQUENCE</scope>
    <source>
        <strain evidence="2">RCC856</strain>
    </source>
</reference>
<protein>
    <submittedName>
        <fullName evidence="2">Uncharacterized protein</fullName>
    </submittedName>
</protein>
<feature type="non-terminal residue" evidence="2">
    <location>
        <position position="124"/>
    </location>
</feature>
<dbReference type="EMBL" id="HBHU01001231">
    <property type="protein sequence ID" value="CAE0009066.1"/>
    <property type="molecule type" value="Transcribed_RNA"/>
</dbReference>
<gene>
    <name evidence="2" type="ORF">CLAU1311_LOCUS769</name>
</gene>
<proteinExistence type="predicted"/>
<evidence type="ECO:0000313" key="2">
    <source>
        <dbReference type="EMBL" id="CAE0009066.1"/>
    </source>
</evidence>
<sequence>MGARVQTHSTTSSESEDSGQTERQVRASRRLSGKPAATRVTRAQANTCAVGGAAPTTTAKASSSKLQQAPQQLQQQGKAAEGGDYFGASLRHHHSGVEKDDLLPFLDAEQDHLFLFPEDWHGNA</sequence>
<organism evidence="2">
    <name type="scientific">Chloropicon laureae</name>
    <dbReference type="NCBI Taxonomy" id="464258"/>
    <lineage>
        <taxon>Eukaryota</taxon>
        <taxon>Viridiplantae</taxon>
        <taxon>Chlorophyta</taxon>
        <taxon>Chloropicophyceae</taxon>
        <taxon>Chloropicales</taxon>
        <taxon>Chloropicaceae</taxon>
        <taxon>Chloropicon</taxon>
    </lineage>
</organism>
<feature type="region of interest" description="Disordered" evidence="1">
    <location>
        <begin position="1"/>
        <end position="89"/>
    </location>
</feature>
<evidence type="ECO:0000256" key="1">
    <source>
        <dbReference type="SAM" id="MobiDB-lite"/>
    </source>
</evidence>
<name>A0A7S2YVT7_9CHLO</name>
<dbReference type="AlphaFoldDB" id="A0A7S2YVT7"/>
<feature type="compositionally biased region" description="Low complexity" evidence="1">
    <location>
        <begin position="53"/>
        <end position="79"/>
    </location>
</feature>